<sequence>MGDFVFCYDSFVKRYLYEYIKETNKGYRLYLTKKSYIKIIFKYVYNLKYLVVNFNDSVSFMKFIVKKDIHCDLKYHGHYHCESLKNYASYFKYIIQNKYLENIKIFLGKFLPMVKSQSGISRVINESGNLLGNIAIKPEIIKTVFKYGQLSETVEIIEYMLQTTSNLTDDFAHDIIAIYKRKLINYLDINNDNNTHISGKFHFPNFLIMAYKNDDVDLFNFINDELSQIIDYLDNVDKTKINKKQLKTLELFYDNYELNNKNINLIILIKFIKGNDVEFFSYFCPKIFKELISGFENVSLLNRLILDYILIHDELKYMEIICESFAYSNPKLVNELLSGSESVGMAQLLIDYGADYEAFYYSNTFISSNTLVKKYVAKLVREILE</sequence>
<organism evidence="1 2">
    <name type="scientific">Acanthamoeba polyphaga mimivirus Kroon</name>
    <dbReference type="NCBI Taxonomy" id="3069720"/>
    <lineage>
        <taxon>Viruses</taxon>
        <taxon>Varidnaviria</taxon>
        <taxon>Bamfordvirae</taxon>
        <taxon>Nucleocytoviricota</taxon>
        <taxon>Megaviricetes</taxon>
        <taxon>Imitervirales</taxon>
        <taxon>Mimiviridae</taxon>
        <taxon>Megamimivirinae</taxon>
        <taxon>Mimivirus</taxon>
        <taxon>Mimivirus lagoaense</taxon>
    </lineage>
</organism>
<proteinExistence type="predicted"/>
<dbReference type="KEGG" id="vg:80513706"/>
<dbReference type="EMBL" id="KM982402">
    <property type="protein sequence ID" value="AKI79908.1"/>
    <property type="molecule type" value="Genomic_DNA"/>
</dbReference>
<dbReference type="Proteomes" id="UP000240461">
    <property type="component" value="Segment"/>
</dbReference>
<accession>A0A0G2Y2C4</accession>
<name>A0A0G2Y2C4_9VIRU</name>
<protein>
    <submittedName>
        <fullName evidence="1">Uncharacterized protein</fullName>
    </submittedName>
</protein>
<reference evidence="1 2" key="1">
    <citation type="submission" date="2014-10" db="EMBL/GenBank/DDBJ databases">
        <title>Pan-genome analysis of Brazilian lineage A amoebal mimiviruses.</title>
        <authorList>
            <person name="Assis F.L."/>
            <person name="Abrahao J.S."/>
            <person name="Kroon E.G."/>
            <person name="Dornas F.P."/>
            <person name="Andrade K.R."/>
            <person name="Borato P.V.M."/>
            <person name="Pilotto M.R."/>
            <person name="Benamar S."/>
            <person name="LaScola B."/>
            <person name="Colson P."/>
        </authorList>
    </citation>
    <scope>NUCLEOTIDE SEQUENCE [LARGE SCALE GENOMIC DNA]</scope>
    <source>
        <strain evidence="1 2">Kroon</strain>
    </source>
</reference>
<evidence type="ECO:0000313" key="1">
    <source>
        <dbReference type="EMBL" id="AKI79908.1"/>
    </source>
</evidence>
<keyword evidence="2" id="KW-1185">Reference proteome</keyword>
<evidence type="ECO:0000313" key="2">
    <source>
        <dbReference type="Proteomes" id="UP000240461"/>
    </source>
</evidence>